<accession>A0A0E9QQ91</accession>
<name>A0A0E9QQ91_ANGAN</name>
<dbReference type="AlphaFoldDB" id="A0A0E9QQ91"/>
<proteinExistence type="predicted"/>
<reference evidence="1" key="1">
    <citation type="submission" date="2014-11" db="EMBL/GenBank/DDBJ databases">
        <authorList>
            <person name="Amaro Gonzalez C."/>
        </authorList>
    </citation>
    <scope>NUCLEOTIDE SEQUENCE</scope>
</reference>
<sequence length="52" mass="5840">MSLASSPCVVSRNRHTSTPICRKQFHEGKDNSSKLFRKLSLYCTGQQALQKA</sequence>
<evidence type="ECO:0000313" key="1">
    <source>
        <dbReference type="EMBL" id="JAH18400.1"/>
    </source>
</evidence>
<protein>
    <submittedName>
        <fullName evidence="1">Uncharacterized protein</fullName>
    </submittedName>
</protein>
<dbReference type="EMBL" id="GBXM01090177">
    <property type="protein sequence ID" value="JAH18400.1"/>
    <property type="molecule type" value="Transcribed_RNA"/>
</dbReference>
<organism evidence="1">
    <name type="scientific">Anguilla anguilla</name>
    <name type="common">European freshwater eel</name>
    <name type="synonym">Muraena anguilla</name>
    <dbReference type="NCBI Taxonomy" id="7936"/>
    <lineage>
        <taxon>Eukaryota</taxon>
        <taxon>Metazoa</taxon>
        <taxon>Chordata</taxon>
        <taxon>Craniata</taxon>
        <taxon>Vertebrata</taxon>
        <taxon>Euteleostomi</taxon>
        <taxon>Actinopterygii</taxon>
        <taxon>Neopterygii</taxon>
        <taxon>Teleostei</taxon>
        <taxon>Anguilliformes</taxon>
        <taxon>Anguillidae</taxon>
        <taxon>Anguilla</taxon>
    </lineage>
</organism>
<reference evidence="1" key="2">
    <citation type="journal article" date="2015" name="Fish Shellfish Immunol.">
        <title>Early steps in the European eel (Anguilla anguilla)-Vibrio vulnificus interaction in the gills: Role of the RtxA13 toxin.</title>
        <authorList>
            <person name="Callol A."/>
            <person name="Pajuelo D."/>
            <person name="Ebbesson L."/>
            <person name="Teles M."/>
            <person name="MacKenzie S."/>
            <person name="Amaro C."/>
        </authorList>
    </citation>
    <scope>NUCLEOTIDE SEQUENCE</scope>
</reference>